<dbReference type="SUPFAM" id="SSF48140">
    <property type="entry name" value="Ribosomal protein L19 (L19e)"/>
    <property type="match status" value="1"/>
</dbReference>
<feature type="region of interest" description="Disordered" evidence="1">
    <location>
        <begin position="141"/>
        <end position="203"/>
    </location>
</feature>
<evidence type="ECO:0000256" key="1">
    <source>
        <dbReference type="SAM" id="MobiDB-lite"/>
    </source>
</evidence>
<evidence type="ECO:0000313" key="3">
    <source>
        <dbReference type="EMBL" id="KAF2313844.1"/>
    </source>
</evidence>
<dbReference type="AlphaFoldDB" id="A0A6A6MKN1"/>
<dbReference type="Gene3D" id="1.10.1200.240">
    <property type="match status" value="1"/>
</dbReference>
<accession>A0A6A6MKN1</accession>
<evidence type="ECO:0000313" key="4">
    <source>
        <dbReference type="Proteomes" id="UP000467840"/>
    </source>
</evidence>
<feature type="domain" description="Large ribosomal subunit protein eL19" evidence="2">
    <location>
        <begin position="66"/>
        <end position="143"/>
    </location>
</feature>
<proteinExistence type="predicted"/>
<dbReference type="InterPro" id="IPR035970">
    <property type="entry name" value="60S_ribosomal_eL19_sf"/>
</dbReference>
<dbReference type="GO" id="GO:0003723">
    <property type="term" value="F:RNA binding"/>
    <property type="evidence" value="ECO:0007669"/>
    <property type="project" value="InterPro"/>
</dbReference>
<evidence type="ECO:0000259" key="2">
    <source>
        <dbReference type="SMART" id="SM01416"/>
    </source>
</evidence>
<dbReference type="EMBL" id="JAAGAX010000005">
    <property type="protein sequence ID" value="KAF2313844.1"/>
    <property type="molecule type" value="Genomic_DNA"/>
</dbReference>
<dbReference type="GO" id="GO:0022625">
    <property type="term" value="C:cytosolic large ribosomal subunit"/>
    <property type="evidence" value="ECO:0007669"/>
    <property type="project" value="InterPro"/>
</dbReference>
<name>A0A6A6MKN1_HEVBR</name>
<protein>
    <recommendedName>
        <fullName evidence="2">Large ribosomal subunit protein eL19 domain-containing protein</fullName>
    </recommendedName>
</protein>
<keyword evidence="4" id="KW-1185">Reference proteome</keyword>
<organism evidence="3 4">
    <name type="scientific">Hevea brasiliensis</name>
    <name type="common">Para rubber tree</name>
    <name type="synonym">Siphonia brasiliensis</name>
    <dbReference type="NCBI Taxonomy" id="3981"/>
    <lineage>
        <taxon>Eukaryota</taxon>
        <taxon>Viridiplantae</taxon>
        <taxon>Streptophyta</taxon>
        <taxon>Embryophyta</taxon>
        <taxon>Tracheophyta</taxon>
        <taxon>Spermatophyta</taxon>
        <taxon>Magnoliopsida</taxon>
        <taxon>eudicotyledons</taxon>
        <taxon>Gunneridae</taxon>
        <taxon>Pentapetalae</taxon>
        <taxon>rosids</taxon>
        <taxon>fabids</taxon>
        <taxon>Malpighiales</taxon>
        <taxon>Euphorbiaceae</taxon>
        <taxon>Crotonoideae</taxon>
        <taxon>Micrandreae</taxon>
        <taxon>Hevea</taxon>
    </lineage>
</organism>
<feature type="compositionally biased region" description="Basic and acidic residues" evidence="1">
    <location>
        <begin position="141"/>
        <end position="178"/>
    </location>
</feature>
<reference evidence="3 4" key="1">
    <citation type="journal article" date="2020" name="Mol. Plant">
        <title>The Chromosome-Based Rubber Tree Genome Provides New Insights into Spurge Genome Evolution and Rubber Biosynthesis.</title>
        <authorList>
            <person name="Liu J."/>
            <person name="Shi C."/>
            <person name="Shi C.C."/>
            <person name="Li W."/>
            <person name="Zhang Q.J."/>
            <person name="Zhang Y."/>
            <person name="Li K."/>
            <person name="Lu H.F."/>
            <person name="Shi C."/>
            <person name="Zhu S.T."/>
            <person name="Xiao Z.Y."/>
            <person name="Nan H."/>
            <person name="Yue Y."/>
            <person name="Zhu X.G."/>
            <person name="Wu Y."/>
            <person name="Hong X.N."/>
            <person name="Fan G.Y."/>
            <person name="Tong Y."/>
            <person name="Zhang D."/>
            <person name="Mao C.L."/>
            <person name="Liu Y.L."/>
            <person name="Hao S.J."/>
            <person name="Liu W.Q."/>
            <person name="Lv M.Q."/>
            <person name="Zhang H.B."/>
            <person name="Liu Y."/>
            <person name="Hu-Tang G.R."/>
            <person name="Wang J.P."/>
            <person name="Wang J.H."/>
            <person name="Sun Y.H."/>
            <person name="Ni S.B."/>
            <person name="Chen W.B."/>
            <person name="Zhang X.C."/>
            <person name="Jiao Y.N."/>
            <person name="Eichler E.E."/>
            <person name="Li G.H."/>
            <person name="Liu X."/>
            <person name="Gao L.Z."/>
        </authorList>
    </citation>
    <scope>NUCLEOTIDE SEQUENCE [LARGE SCALE GENOMIC DNA]</scope>
    <source>
        <strain evidence="4">cv. GT1</strain>
        <tissue evidence="3">Leaf</tissue>
    </source>
</reference>
<dbReference type="SMART" id="SM01416">
    <property type="entry name" value="Ribosomal_L19e"/>
    <property type="match status" value="1"/>
</dbReference>
<dbReference type="InterPro" id="IPR039547">
    <property type="entry name" value="Ribosomal_eL19"/>
</dbReference>
<dbReference type="FunFam" id="1.10.1200.240:FF:000001">
    <property type="entry name" value="Ribosomal protein L19"/>
    <property type="match status" value="1"/>
</dbReference>
<dbReference type="GO" id="GO:0003735">
    <property type="term" value="F:structural constituent of ribosome"/>
    <property type="evidence" value="ECO:0007669"/>
    <property type="project" value="InterPro"/>
</dbReference>
<gene>
    <name evidence="3" type="ORF">GH714_018256</name>
</gene>
<dbReference type="Proteomes" id="UP000467840">
    <property type="component" value="Chromosome 15"/>
</dbReference>
<dbReference type="Pfam" id="PF25476">
    <property type="entry name" value="Ribosomal_L19e_C"/>
    <property type="match status" value="1"/>
</dbReference>
<dbReference type="PANTHER" id="PTHR10722">
    <property type="entry name" value="60S RIBOSOMAL PROTEIN L19"/>
    <property type="match status" value="1"/>
</dbReference>
<dbReference type="InterPro" id="IPR000196">
    <property type="entry name" value="Ribosomal_eL19_dom"/>
</dbReference>
<sequence>MIHNLYFRKKIGGGSYGVTESDGNGIGFSCIREAWPPFLFRSRPEPAVLIGEQGAPGLDCLGTFPNCYGPSGFGSGKRKGTREARLPTKILWMRRMRVLRRLLRKYRESKKIDKHMYHDMYMKVKGNVFKNKRVLMESIHKSKAEKAREKTLSDQFEAKRAKNKASRERKIARREERLAQGPGEKAPQASAPQQTEGAKKSKK</sequence>
<dbReference type="GO" id="GO:0006412">
    <property type="term" value="P:translation"/>
    <property type="evidence" value="ECO:0007669"/>
    <property type="project" value="InterPro"/>
</dbReference>
<dbReference type="InterPro" id="IPR057260">
    <property type="entry name" value="Ribosomal_L19e_C"/>
</dbReference>
<comment type="caution">
    <text evidence="3">The sequence shown here is derived from an EMBL/GenBank/DDBJ whole genome shotgun (WGS) entry which is preliminary data.</text>
</comment>